<keyword evidence="2" id="KW-1185">Reference proteome</keyword>
<accession>A0AA40A627</accession>
<evidence type="ECO:0000313" key="2">
    <source>
        <dbReference type="Proteomes" id="UP001172101"/>
    </source>
</evidence>
<dbReference type="EMBL" id="JAUIRO010000006">
    <property type="protein sequence ID" value="KAK0709885.1"/>
    <property type="molecule type" value="Genomic_DNA"/>
</dbReference>
<dbReference type="GeneID" id="85325898"/>
<evidence type="ECO:0000313" key="1">
    <source>
        <dbReference type="EMBL" id="KAK0709885.1"/>
    </source>
</evidence>
<reference evidence="1" key="1">
    <citation type="submission" date="2023-06" db="EMBL/GenBank/DDBJ databases">
        <title>Genome-scale phylogeny and comparative genomics of the fungal order Sordariales.</title>
        <authorList>
            <consortium name="Lawrence Berkeley National Laboratory"/>
            <person name="Hensen N."/>
            <person name="Bonometti L."/>
            <person name="Westerberg I."/>
            <person name="Brannstrom I.O."/>
            <person name="Guillou S."/>
            <person name="Cros-Aarteil S."/>
            <person name="Calhoun S."/>
            <person name="Haridas S."/>
            <person name="Kuo A."/>
            <person name="Mondo S."/>
            <person name="Pangilinan J."/>
            <person name="Riley R."/>
            <person name="LaButti K."/>
            <person name="Andreopoulos B."/>
            <person name="Lipzen A."/>
            <person name="Chen C."/>
            <person name="Yanf M."/>
            <person name="Daum C."/>
            <person name="Ng V."/>
            <person name="Clum A."/>
            <person name="Steindorff A."/>
            <person name="Ohm R."/>
            <person name="Martin F."/>
            <person name="Silar P."/>
            <person name="Natvig D."/>
            <person name="Lalanne C."/>
            <person name="Gautier V."/>
            <person name="Ament-velasquez S.L."/>
            <person name="Kruys A."/>
            <person name="Hutchinson M.I."/>
            <person name="Powell A.J."/>
            <person name="Barry K."/>
            <person name="Miller A.N."/>
            <person name="Grigoriev I.V."/>
            <person name="Debuchy R."/>
            <person name="Gladieux P."/>
            <person name="Thoren M.H."/>
            <person name="Johannesson H."/>
        </authorList>
    </citation>
    <scope>NUCLEOTIDE SEQUENCE</scope>
    <source>
        <strain evidence="1">SMH2392-1A</strain>
    </source>
</reference>
<dbReference type="RefSeq" id="XP_060293189.1">
    <property type="nucleotide sequence ID" value="XM_060442628.1"/>
</dbReference>
<proteinExistence type="predicted"/>
<sequence length="54" mass="6109">MVFHVSWQEKKRIGHYGIDERLRYGGQHVGTMIYPQISNPTTTAATGHLESPVI</sequence>
<dbReference type="Proteomes" id="UP001172101">
    <property type="component" value="Unassembled WGS sequence"/>
</dbReference>
<dbReference type="AlphaFoldDB" id="A0AA40A627"/>
<name>A0AA40A627_9PEZI</name>
<organism evidence="1 2">
    <name type="scientific">Lasiosphaeria miniovina</name>
    <dbReference type="NCBI Taxonomy" id="1954250"/>
    <lineage>
        <taxon>Eukaryota</taxon>
        <taxon>Fungi</taxon>
        <taxon>Dikarya</taxon>
        <taxon>Ascomycota</taxon>
        <taxon>Pezizomycotina</taxon>
        <taxon>Sordariomycetes</taxon>
        <taxon>Sordariomycetidae</taxon>
        <taxon>Sordariales</taxon>
        <taxon>Lasiosphaeriaceae</taxon>
        <taxon>Lasiosphaeria</taxon>
    </lineage>
</organism>
<gene>
    <name evidence="1" type="ORF">B0T26DRAFT_723402</name>
</gene>
<comment type="caution">
    <text evidence="1">The sequence shown here is derived from an EMBL/GenBank/DDBJ whole genome shotgun (WGS) entry which is preliminary data.</text>
</comment>
<protein>
    <submittedName>
        <fullName evidence="1">Uncharacterized protein</fullName>
    </submittedName>
</protein>